<dbReference type="KEGG" id="naci:NUH88_20700"/>
<gene>
    <name evidence="1" type="ORF">NUH88_20700</name>
</gene>
<dbReference type="EMBL" id="CP102480">
    <property type="protein sequence ID" value="UUX49800.1"/>
    <property type="molecule type" value="Genomic_DNA"/>
</dbReference>
<dbReference type="RefSeq" id="WP_257768662.1">
    <property type="nucleotide sequence ID" value="NZ_CP102480.1"/>
</dbReference>
<dbReference type="Proteomes" id="UP001060336">
    <property type="component" value="Chromosome"/>
</dbReference>
<proteinExistence type="predicted"/>
<evidence type="ECO:0000313" key="2">
    <source>
        <dbReference type="Proteomes" id="UP001060336"/>
    </source>
</evidence>
<keyword evidence="2" id="KW-1185">Reference proteome</keyword>
<dbReference type="GO" id="GO:0008168">
    <property type="term" value="F:methyltransferase activity"/>
    <property type="evidence" value="ECO:0007669"/>
    <property type="project" value="UniProtKB-KW"/>
</dbReference>
<protein>
    <submittedName>
        <fullName evidence="1">Class I SAM-dependent methyltransferase</fullName>
    </submittedName>
</protein>
<dbReference type="GO" id="GO:0032259">
    <property type="term" value="P:methylation"/>
    <property type="evidence" value="ECO:0007669"/>
    <property type="project" value="UniProtKB-KW"/>
</dbReference>
<dbReference type="Pfam" id="PF13578">
    <property type="entry name" value="Methyltransf_24"/>
    <property type="match status" value="1"/>
</dbReference>
<keyword evidence="1" id="KW-0489">Methyltransferase</keyword>
<keyword evidence="1" id="KW-0808">Transferase</keyword>
<reference evidence="1" key="1">
    <citation type="submission" date="2022-08" db="EMBL/GenBank/DDBJ databases">
        <title>Nisaea acidiphila sp. nov., isolated from a marine algal debris and emended description of the genus Nisaea Urios et al. 2008.</title>
        <authorList>
            <person name="Kwon K."/>
        </authorList>
    </citation>
    <scope>NUCLEOTIDE SEQUENCE</scope>
    <source>
        <strain evidence="1">MEBiC11861</strain>
    </source>
</reference>
<evidence type="ECO:0000313" key="1">
    <source>
        <dbReference type="EMBL" id="UUX49800.1"/>
    </source>
</evidence>
<name>A0A9J7AQZ4_9PROT</name>
<dbReference type="Gene3D" id="3.40.50.150">
    <property type="entry name" value="Vaccinia Virus protein VP39"/>
    <property type="match status" value="1"/>
</dbReference>
<dbReference type="AlphaFoldDB" id="A0A9J7AQZ4"/>
<accession>A0A9J7AQZ4</accession>
<dbReference type="InterPro" id="IPR029063">
    <property type="entry name" value="SAM-dependent_MTases_sf"/>
</dbReference>
<dbReference type="SUPFAM" id="SSF53335">
    <property type="entry name" value="S-adenosyl-L-methionine-dependent methyltransferases"/>
    <property type="match status" value="1"/>
</dbReference>
<organism evidence="1 2">
    <name type="scientific">Nisaea acidiphila</name>
    <dbReference type="NCBI Taxonomy" id="1862145"/>
    <lineage>
        <taxon>Bacteria</taxon>
        <taxon>Pseudomonadati</taxon>
        <taxon>Pseudomonadota</taxon>
        <taxon>Alphaproteobacteria</taxon>
        <taxon>Rhodospirillales</taxon>
        <taxon>Thalassobaculaceae</taxon>
        <taxon>Nisaea</taxon>
    </lineage>
</organism>
<sequence>MLVGKMTREALISCLPKGGAAIEIGVAEGVFSSVILRAAQPGQLNLVDPWVHQADPDYAPDKNNVDDETNESRYRGVLEKFSQEIAGGTVQVHRGFSRDVLPGFPDESFDWAYVDAMHTRDAVLADLRLVWPKVKADGFVLGHDYSNGPHARALGFGVVEAVREFLEESEGVFVAATMLLETYPSYVLAKSMHGGVRPFAEQFLLKSEAVVEIRDRNPDYQHKVTKIGNKVVAFPSF</sequence>